<dbReference type="InterPro" id="IPR010980">
    <property type="entry name" value="Cyt_c/b562"/>
</dbReference>
<reference evidence="2 3" key="1">
    <citation type="journal article" date="2012" name="J. Bacteriol.">
        <title>Complete genome sequences of Methylophaga sp. strain JAM1 and Methylophaga sp. strain JAM7.</title>
        <authorList>
            <person name="Villeneuve C."/>
            <person name="Martineau C."/>
            <person name="Mauffrey F."/>
            <person name="Villemur R."/>
        </authorList>
    </citation>
    <scope>NUCLEOTIDE SEQUENCE [LARGE SCALE GENOMIC DNA]</scope>
    <source>
        <strain evidence="2 3">JAM1</strain>
    </source>
</reference>
<reference evidence="2 3" key="2">
    <citation type="journal article" date="2013" name="Int. J. Syst. Evol. Microbiol.">
        <title>Methylophaga nitratireducenticrescens sp. nov. and Methylophaga frappieri sp. nov., isolated from the biofilm of the methanol-fed denitrification system treating the seawater at the Montreal Biodome.</title>
        <authorList>
            <person name="Villeneuve C."/>
            <person name="Martineau C."/>
            <person name="Mauffrey F."/>
            <person name="Villemur R."/>
        </authorList>
    </citation>
    <scope>NUCLEOTIDE SEQUENCE [LARGE SCALE GENOMIC DNA]</scope>
    <source>
        <strain evidence="2 3">JAM1</strain>
    </source>
</reference>
<gene>
    <name evidence="2" type="ordered locus">Q7A_1004</name>
</gene>
<keyword evidence="1" id="KW-0732">Signal</keyword>
<dbReference type="SUPFAM" id="SSF47175">
    <property type="entry name" value="Cytochromes"/>
    <property type="match status" value="1"/>
</dbReference>
<feature type="signal peptide" evidence="1">
    <location>
        <begin position="1"/>
        <end position="25"/>
    </location>
</feature>
<sequence>MTLKSCSVKTILLITLTVLPTWLMAGDNNAQHTASEQESSSQDLVLRSIMRELDQNMREVVGAISRENWEQVNEIASRIADHAEPPFTEKTRILRFVGTDAARFRGHDRQVHEAAMEMGEKARHEDGEAVIEAFSRVQKHCLACHQEFKEEFRAYFYGE</sequence>
<dbReference type="PROSITE" id="PS51009">
    <property type="entry name" value="CYTCII"/>
    <property type="match status" value="1"/>
</dbReference>
<evidence type="ECO:0000256" key="1">
    <source>
        <dbReference type="SAM" id="SignalP"/>
    </source>
</evidence>
<name>I1XHH7_METNJ</name>
<evidence type="ECO:0000313" key="2">
    <source>
        <dbReference type="EMBL" id="AFI83846.1"/>
    </source>
</evidence>
<evidence type="ECO:0000313" key="3">
    <source>
        <dbReference type="Proteomes" id="UP000009144"/>
    </source>
</evidence>
<dbReference type="InterPro" id="IPR002321">
    <property type="entry name" value="Cyt_c_II"/>
</dbReference>
<dbReference type="GO" id="GO:0005506">
    <property type="term" value="F:iron ion binding"/>
    <property type="evidence" value="ECO:0007669"/>
    <property type="project" value="InterPro"/>
</dbReference>
<keyword evidence="3" id="KW-1185">Reference proteome</keyword>
<dbReference type="Gene3D" id="1.20.120.10">
    <property type="entry name" value="Cytochrome c/b562"/>
    <property type="match status" value="1"/>
</dbReference>
<protein>
    <submittedName>
        <fullName evidence="2">Cytochrome C</fullName>
    </submittedName>
</protein>
<accession>I1XHH7</accession>
<dbReference type="KEGG" id="mej:Q7A_1004"/>
<dbReference type="GO" id="GO:0022900">
    <property type="term" value="P:electron transport chain"/>
    <property type="evidence" value="ECO:0007669"/>
    <property type="project" value="InterPro"/>
</dbReference>
<dbReference type="GO" id="GO:0009055">
    <property type="term" value="F:electron transfer activity"/>
    <property type="evidence" value="ECO:0007669"/>
    <property type="project" value="InterPro"/>
</dbReference>
<dbReference type="Proteomes" id="UP000009144">
    <property type="component" value="Chromosome"/>
</dbReference>
<organism evidence="2 3">
    <name type="scientific">Methylophaga nitratireducenticrescens</name>
    <dbReference type="NCBI Taxonomy" id="754476"/>
    <lineage>
        <taxon>Bacteria</taxon>
        <taxon>Pseudomonadati</taxon>
        <taxon>Pseudomonadota</taxon>
        <taxon>Gammaproteobacteria</taxon>
        <taxon>Thiotrichales</taxon>
        <taxon>Piscirickettsiaceae</taxon>
        <taxon>Methylophaga</taxon>
    </lineage>
</organism>
<dbReference type="eggNOG" id="COG3909">
    <property type="taxonomic scope" value="Bacteria"/>
</dbReference>
<feature type="chain" id="PRO_5003654043" evidence="1">
    <location>
        <begin position="26"/>
        <end position="159"/>
    </location>
</feature>
<dbReference type="EMBL" id="CP003390">
    <property type="protein sequence ID" value="AFI83846.1"/>
    <property type="molecule type" value="Genomic_DNA"/>
</dbReference>
<dbReference type="RefSeq" id="WP_014706221.1">
    <property type="nucleotide sequence ID" value="NC_017857.3"/>
</dbReference>
<dbReference type="PATRIC" id="fig|754476.3.peg.990"/>
<proteinExistence type="predicted"/>
<dbReference type="Pfam" id="PF01322">
    <property type="entry name" value="Cytochrom_C_2"/>
    <property type="match status" value="1"/>
</dbReference>
<dbReference type="HOGENOM" id="CLU_140302_0_0_6"/>
<dbReference type="GO" id="GO:0020037">
    <property type="term" value="F:heme binding"/>
    <property type="evidence" value="ECO:0007669"/>
    <property type="project" value="InterPro"/>
</dbReference>
<dbReference type="AlphaFoldDB" id="I1XHH7"/>
<dbReference type="STRING" id="754476.Q7A_1004"/>